<dbReference type="VEuPathDB" id="TriTrypDB:Lsey_0109_0020"/>
<dbReference type="InterPro" id="IPR023296">
    <property type="entry name" value="Glyco_hydro_beta-prop_sf"/>
</dbReference>
<gene>
    <name evidence="1" type="ORF">ABL78_3974</name>
</gene>
<reference evidence="1 2" key="1">
    <citation type="journal article" date="2015" name="PLoS Pathog.">
        <title>Leptomonas seymouri: Adaptations to the Dixenous Life Cycle Analyzed by Genome Sequencing, Transcriptome Profiling and Co-infection with Leishmania donovani.</title>
        <authorList>
            <person name="Kraeva N."/>
            <person name="Butenko A."/>
            <person name="Hlavacova J."/>
            <person name="Kostygov A."/>
            <person name="Myskova J."/>
            <person name="Grybchuk D."/>
            <person name="Lestinova T."/>
            <person name="Votypka J."/>
            <person name="Volf P."/>
            <person name="Opperdoes F."/>
            <person name="Flegontov P."/>
            <person name="Lukes J."/>
            <person name="Yurchenko V."/>
        </authorList>
    </citation>
    <scope>NUCLEOTIDE SEQUENCE [LARGE SCALE GENOMIC DNA]</scope>
    <source>
        <strain evidence="1 2">ATCC 30220</strain>
    </source>
</reference>
<dbReference type="Pfam" id="PF08950">
    <property type="entry name" value="DUF1861"/>
    <property type="match status" value="1"/>
</dbReference>
<dbReference type="Proteomes" id="UP000038009">
    <property type="component" value="Unassembled WGS sequence"/>
</dbReference>
<dbReference type="AlphaFoldDB" id="A0A0N1IL04"/>
<dbReference type="OMA" id="PGTWGGV"/>
<accession>A0A0N1IL04</accession>
<keyword evidence="2" id="KW-1185">Reference proteome</keyword>
<dbReference type="OrthoDB" id="268635at2759"/>
<protein>
    <submittedName>
        <fullName evidence="1">Uncharacterized protein</fullName>
    </submittedName>
</protein>
<sequence length="311" mass="34760">MTVKEHKRVFEEDKAVYESALLTFKGVDGYDVYNCSVPFHYKGKLHIYGRVEKREVWAASHVRLFEETGKDEFTAVPEFSLELEDPYIQNVKGEMIFGGTHVRKDGGTVLTYFGYFFRGTPMKLDYFTTGPDFMKDIRVLQLQDGRLGIFSRVRTKAEVYVGFATVDSIDHLTTAAIAAAKPINLIKPGTWGGVNQPYLLTSGKVGCIAHTAYNDKKPNGDPLAVYVNCAFIFDPVTHEIENEKVIGTKSCYPSCPAKKPNLEDCVFASGIVMREDGKCDLYSGLGDTCEGRITIDYPFEGYGEIVGHLNY</sequence>
<dbReference type="SUPFAM" id="SSF75005">
    <property type="entry name" value="Arabinanase/levansucrase/invertase"/>
    <property type="match status" value="1"/>
</dbReference>
<proteinExistence type="predicted"/>
<dbReference type="InterPro" id="IPR015045">
    <property type="entry name" value="MPT-1-like_LmxM"/>
</dbReference>
<organism evidence="1 2">
    <name type="scientific">Leptomonas seymouri</name>
    <dbReference type="NCBI Taxonomy" id="5684"/>
    <lineage>
        <taxon>Eukaryota</taxon>
        <taxon>Discoba</taxon>
        <taxon>Euglenozoa</taxon>
        <taxon>Kinetoplastea</taxon>
        <taxon>Metakinetoplastina</taxon>
        <taxon>Trypanosomatida</taxon>
        <taxon>Trypanosomatidae</taxon>
        <taxon>Leishmaniinae</taxon>
        <taxon>Leptomonas</taxon>
    </lineage>
</organism>
<comment type="caution">
    <text evidence="1">The sequence shown here is derived from an EMBL/GenBank/DDBJ whole genome shotgun (WGS) entry which is preliminary data.</text>
</comment>
<evidence type="ECO:0000313" key="2">
    <source>
        <dbReference type="Proteomes" id="UP000038009"/>
    </source>
</evidence>
<dbReference type="PANTHER" id="PTHR37036">
    <property type="match status" value="1"/>
</dbReference>
<dbReference type="Gene3D" id="2.115.10.20">
    <property type="entry name" value="Glycosyl hydrolase domain, family 43"/>
    <property type="match status" value="1"/>
</dbReference>
<dbReference type="PANTHER" id="PTHR37036:SF2">
    <property type="entry name" value="DUF1861 FAMILY PROTEIN"/>
    <property type="match status" value="1"/>
</dbReference>
<name>A0A0N1IL04_LEPSE</name>
<dbReference type="EMBL" id="LJSK01000109">
    <property type="protein sequence ID" value="KPI86928.1"/>
    <property type="molecule type" value="Genomic_DNA"/>
</dbReference>
<evidence type="ECO:0000313" key="1">
    <source>
        <dbReference type="EMBL" id="KPI86928.1"/>
    </source>
</evidence>